<dbReference type="Proteomes" id="UP000242450">
    <property type="component" value="Chromosome 12"/>
</dbReference>
<dbReference type="Gene3D" id="3.10.130.10">
    <property type="entry name" value="Ribonuclease A-like domain"/>
    <property type="match status" value="2"/>
</dbReference>
<comment type="caution">
    <text evidence="4">The sequence shown here is derived from an EMBL/GenBank/DDBJ whole genome shotgun (WGS) entry which is preliminary data.</text>
</comment>
<name>A0A212CV45_CEREH</name>
<feature type="non-terminal residue" evidence="4">
    <location>
        <position position="1"/>
    </location>
</feature>
<feature type="domain" description="Ribonuclease A-domain" evidence="3">
    <location>
        <begin position="32"/>
        <end position="138"/>
    </location>
</feature>
<dbReference type="InterPro" id="IPR042402">
    <property type="entry name" value="EDDM3A/EDDM3B"/>
</dbReference>
<evidence type="ECO:0000256" key="1">
    <source>
        <dbReference type="ARBA" id="ARBA00004613"/>
    </source>
</evidence>
<dbReference type="OrthoDB" id="9443769at2759"/>
<dbReference type="GO" id="GO:0005576">
    <property type="term" value="C:extracellular region"/>
    <property type="evidence" value="ECO:0007669"/>
    <property type="project" value="UniProtKB-SubCell"/>
</dbReference>
<comment type="subcellular location">
    <subcellularLocation>
        <location evidence="1">Secreted</location>
    </subcellularLocation>
</comment>
<proteinExistence type="predicted"/>
<organism evidence="4 5">
    <name type="scientific">Cervus elaphus hippelaphus</name>
    <name type="common">European red deer</name>
    <dbReference type="NCBI Taxonomy" id="46360"/>
    <lineage>
        <taxon>Eukaryota</taxon>
        <taxon>Metazoa</taxon>
        <taxon>Chordata</taxon>
        <taxon>Craniata</taxon>
        <taxon>Vertebrata</taxon>
        <taxon>Euteleostomi</taxon>
        <taxon>Mammalia</taxon>
        <taxon>Eutheria</taxon>
        <taxon>Laurasiatheria</taxon>
        <taxon>Artiodactyla</taxon>
        <taxon>Ruminantia</taxon>
        <taxon>Pecora</taxon>
        <taxon>Cervidae</taxon>
        <taxon>Cervinae</taxon>
        <taxon>Cervus</taxon>
    </lineage>
</organism>
<dbReference type="InterPro" id="IPR036816">
    <property type="entry name" value="RNaseA-like_dom_sf"/>
</dbReference>
<sequence>VVLVTEMASTLKVLGSLWALLFPLCGLLVHSQNLSWREFVKQHHLSTNWAFSKYKCNDLMRERGIPKDKNHHIFIYTLWHRIVHICMRNWRDHHRNIYIWVPYPFKILKCIRKNSKSSYEDYKSYSYIEFHCSMNGFVDGIEDMRLIFQPGNQMVKLGPSAYSDREKNFKVELSSQGSAETMLSSLFPVPPQVVLVTEMASTLKVLGSLWALLFPLSGLLVHSQNLSWREFMKQHHLSTNWEFSKYKCNDLMRERGIPKDKNYHIFIYTLWHKIERICLRNWRDRYRNVYIWAPDPFKTLKCIRKNSKS</sequence>
<accession>A0A212CV45</accession>
<dbReference type="EMBL" id="MKHE01000012">
    <property type="protein sequence ID" value="OWK09851.1"/>
    <property type="molecule type" value="Genomic_DNA"/>
</dbReference>
<evidence type="ECO:0000259" key="3">
    <source>
        <dbReference type="SMART" id="SM00092"/>
    </source>
</evidence>
<evidence type="ECO:0000256" key="2">
    <source>
        <dbReference type="ARBA" id="ARBA00022525"/>
    </source>
</evidence>
<dbReference type="SUPFAM" id="SSF54076">
    <property type="entry name" value="RNase A-like"/>
    <property type="match status" value="2"/>
</dbReference>
<keyword evidence="5" id="KW-1185">Reference proteome</keyword>
<keyword evidence="2" id="KW-0964">Secreted</keyword>
<feature type="non-terminal residue" evidence="4">
    <location>
        <position position="309"/>
    </location>
</feature>
<evidence type="ECO:0000313" key="4">
    <source>
        <dbReference type="EMBL" id="OWK09851.1"/>
    </source>
</evidence>
<protein>
    <recommendedName>
        <fullName evidence="3">Ribonuclease A-domain domain-containing protein</fullName>
    </recommendedName>
</protein>
<gene>
    <name evidence="4" type="ORF">Celaphus_00006443</name>
</gene>
<dbReference type="InterPro" id="IPR023412">
    <property type="entry name" value="RNaseA_domain"/>
</dbReference>
<evidence type="ECO:0000313" key="5">
    <source>
        <dbReference type="Proteomes" id="UP000242450"/>
    </source>
</evidence>
<dbReference type="PANTHER" id="PTHR16788">
    <property type="entry name" value="EPIDIDYMAL SECRETORY PROTEIN E3 ALPHA"/>
    <property type="match status" value="1"/>
</dbReference>
<reference evidence="4 5" key="1">
    <citation type="journal article" date="2018" name="Mol. Genet. Genomics">
        <title>The red deer Cervus elaphus genome CerEla1.0: sequencing, annotating, genes, and chromosomes.</title>
        <authorList>
            <person name="Bana N.A."/>
            <person name="Nyiri A."/>
            <person name="Nagy J."/>
            <person name="Frank K."/>
            <person name="Nagy T."/>
            <person name="Steger V."/>
            <person name="Schiller M."/>
            <person name="Lakatos P."/>
            <person name="Sugar L."/>
            <person name="Horn P."/>
            <person name="Barta E."/>
            <person name="Orosz L."/>
        </authorList>
    </citation>
    <scope>NUCLEOTIDE SEQUENCE [LARGE SCALE GENOMIC DNA]</scope>
    <source>
        <strain evidence="4">Hungarian</strain>
    </source>
</reference>
<dbReference type="PANTHER" id="PTHR16788:SF0">
    <property type="entry name" value="EPIDIDYMAL SECRETORY PROTEIN E3-BETA"/>
    <property type="match status" value="1"/>
</dbReference>
<dbReference type="Pfam" id="PF00074">
    <property type="entry name" value="RnaseA"/>
    <property type="match status" value="1"/>
</dbReference>
<dbReference type="AlphaFoldDB" id="A0A212CV45"/>
<dbReference type="SMART" id="SM00092">
    <property type="entry name" value="RNAse_Pc"/>
    <property type="match status" value="1"/>
</dbReference>